<evidence type="ECO:0000256" key="1">
    <source>
        <dbReference type="SAM" id="Phobius"/>
    </source>
</evidence>
<comment type="caution">
    <text evidence="2">The sequence shown here is derived from an EMBL/GenBank/DDBJ whole genome shotgun (WGS) entry which is preliminary data.</text>
</comment>
<proteinExistence type="predicted"/>
<dbReference type="EMBL" id="JACOPG010000004">
    <property type="protein sequence ID" value="MBC5686961.1"/>
    <property type="molecule type" value="Genomic_DNA"/>
</dbReference>
<keyword evidence="3" id="KW-1185">Reference proteome</keyword>
<organism evidence="2 3">
    <name type="scientific">Roseburia lenta</name>
    <dbReference type="NCBI Taxonomy" id="2763061"/>
    <lineage>
        <taxon>Bacteria</taxon>
        <taxon>Bacillati</taxon>
        <taxon>Bacillota</taxon>
        <taxon>Clostridia</taxon>
        <taxon>Lachnospirales</taxon>
        <taxon>Lachnospiraceae</taxon>
        <taxon>Roseburia</taxon>
    </lineage>
</organism>
<keyword evidence="1" id="KW-0472">Membrane</keyword>
<keyword evidence="1" id="KW-1133">Transmembrane helix</keyword>
<evidence type="ECO:0000313" key="3">
    <source>
        <dbReference type="Proteomes" id="UP000643810"/>
    </source>
</evidence>
<reference evidence="2 3" key="1">
    <citation type="submission" date="2020-08" db="EMBL/GenBank/DDBJ databases">
        <title>Genome public.</title>
        <authorList>
            <person name="Liu C."/>
            <person name="Sun Q."/>
        </authorList>
    </citation>
    <scope>NUCLEOTIDE SEQUENCE [LARGE SCALE GENOMIC DNA]</scope>
    <source>
        <strain evidence="2 3">NSJ-9</strain>
    </source>
</reference>
<dbReference type="Proteomes" id="UP000643810">
    <property type="component" value="Unassembled WGS sequence"/>
</dbReference>
<gene>
    <name evidence="2" type="ORF">H8R94_10150</name>
</gene>
<dbReference type="RefSeq" id="WP_186854586.1">
    <property type="nucleotide sequence ID" value="NZ_JACOPG010000004.1"/>
</dbReference>
<sequence>MENKKKHSAKAAQNARENKIKARNQKIVQHRIAILIAVIILVIAAIVAVVKFSGWFDKIPDQSTLTISDDGKVICEELTDFAEDYSRSELKTYMKEEIKEYNDTKGKDSVKLDKIKFYSDLAHAKTTYASAEDYSKFTGYGLYTGTIKSAVKQGFDFSDAFVSVTDGEKGTSVDTLDITSQKKLKVAIIKENINVTVDGTILYVSDACTTMVDKSTVSIEQPDGNADATQLTYIIYK</sequence>
<evidence type="ECO:0000313" key="2">
    <source>
        <dbReference type="EMBL" id="MBC5686961.1"/>
    </source>
</evidence>
<feature type="transmembrane region" description="Helical" evidence="1">
    <location>
        <begin position="32"/>
        <end position="56"/>
    </location>
</feature>
<name>A0ABR7GI44_9FIRM</name>
<accession>A0ABR7GI44</accession>
<protein>
    <submittedName>
        <fullName evidence="2">Uncharacterized protein</fullName>
    </submittedName>
</protein>
<keyword evidence="1" id="KW-0812">Transmembrane</keyword>